<feature type="transmembrane region" description="Helical" evidence="6">
    <location>
        <begin position="173"/>
        <end position="192"/>
    </location>
</feature>
<dbReference type="InterPro" id="IPR000620">
    <property type="entry name" value="EamA_dom"/>
</dbReference>
<dbReference type="OrthoDB" id="9150437at2"/>
<evidence type="ECO:0000313" key="9">
    <source>
        <dbReference type="Proteomes" id="UP000199452"/>
    </source>
</evidence>
<evidence type="ECO:0000256" key="6">
    <source>
        <dbReference type="SAM" id="Phobius"/>
    </source>
</evidence>
<dbReference type="Proteomes" id="UP000199452">
    <property type="component" value="Unassembled WGS sequence"/>
</dbReference>
<proteinExistence type="predicted"/>
<name>A0A1G6S8C6_9BACT</name>
<feature type="transmembrane region" description="Helical" evidence="6">
    <location>
        <begin position="232"/>
        <end position="253"/>
    </location>
</feature>
<dbReference type="GO" id="GO:0005886">
    <property type="term" value="C:plasma membrane"/>
    <property type="evidence" value="ECO:0007669"/>
    <property type="project" value="UniProtKB-SubCell"/>
</dbReference>
<evidence type="ECO:0000256" key="5">
    <source>
        <dbReference type="ARBA" id="ARBA00023136"/>
    </source>
</evidence>
<feature type="transmembrane region" description="Helical" evidence="6">
    <location>
        <begin position="89"/>
        <end position="109"/>
    </location>
</feature>
<evidence type="ECO:0000256" key="2">
    <source>
        <dbReference type="ARBA" id="ARBA00022475"/>
    </source>
</evidence>
<feature type="transmembrane region" description="Helical" evidence="6">
    <location>
        <begin position="204"/>
        <end position="225"/>
    </location>
</feature>
<feature type="transmembrane region" description="Helical" evidence="6">
    <location>
        <begin position="139"/>
        <end position="161"/>
    </location>
</feature>
<dbReference type="AlphaFoldDB" id="A0A1G6S8C6"/>
<dbReference type="InterPro" id="IPR037185">
    <property type="entry name" value="EmrE-like"/>
</dbReference>
<keyword evidence="2" id="KW-1003">Cell membrane</keyword>
<feature type="domain" description="EamA" evidence="7">
    <location>
        <begin position="3"/>
        <end position="133"/>
    </location>
</feature>
<evidence type="ECO:0000256" key="3">
    <source>
        <dbReference type="ARBA" id="ARBA00022692"/>
    </source>
</evidence>
<organism evidence="8 9">
    <name type="scientific">Williamwhitmania taraxaci</name>
    <dbReference type="NCBI Taxonomy" id="1640674"/>
    <lineage>
        <taxon>Bacteria</taxon>
        <taxon>Pseudomonadati</taxon>
        <taxon>Bacteroidota</taxon>
        <taxon>Bacteroidia</taxon>
        <taxon>Bacteroidales</taxon>
        <taxon>Williamwhitmaniaceae</taxon>
        <taxon>Williamwhitmania</taxon>
    </lineage>
</organism>
<feature type="transmembrane region" description="Helical" evidence="6">
    <location>
        <begin position="57"/>
        <end position="77"/>
    </location>
</feature>
<feature type="domain" description="EamA" evidence="7">
    <location>
        <begin position="142"/>
        <end position="273"/>
    </location>
</feature>
<evidence type="ECO:0000256" key="4">
    <source>
        <dbReference type="ARBA" id="ARBA00022989"/>
    </source>
</evidence>
<comment type="subcellular location">
    <subcellularLocation>
        <location evidence="1">Cell membrane</location>
        <topology evidence="1">Multi-pass membrane protein</topology>
    </subcellularLocation>
</comment>
<sequence length="295" mass="32949">MKIFLLILTSIIWGSTFFLIKDTVATVNEYYLVFVRTFIAAVSMLIFVYFKNKRDLFNVNALLKGMVLGLLLATTYISQTIGLKYTSSGHSAFITGAGVIIIPILLFIFFKRKLKIHEVAVLIVVFIGLYILTYDSETILNIGDLITLVTSFSLAWHLILAGKYVKTTEAFSLIGYQFLFASIASFIIYVTTQPISFGLNSSETITLLYLGFVGTLFCYFISVWAQKHVDTVTVALIFTLEPVFAALFAWIFASESLSLKEVLGGVIILLGIVAFQFMSTANERRSKVAKEMLCK</sequence>
<dbReference type="RefSeq" id="WP_092440762.1">
    <property type="nucleotide sequence ID" value="NZ_FMYP01000089.1"/>
</dbReference>
<dbReference type="EMBL" id="FMYP01000089">
    <property type="protein sequence ID" value="SDD12914.1"/>
    <property type="molecule type" value="Genomic_DNA"/>
</dbReference>
<gene>
    <name evidence="8" type="ORF">SAMN05216323_10897</name>
</gene>
<evidence type="ECO:0000256" key="1">
    <source>
        <dbReference type="ARBA" id="ARBA00004651"/>
    </source>
</evidence>
<dbReference type="PANTHER" id="PTHR42920">
    <property type="entry name" value="OS03G0707200 PROTEIN-RELATED"/>
    <property type="match status" value="1"/>
</dbReference>
<keyword evidence="3 6" id="KW-0812">Transmembrane</keyword>
<feature type="transmembrane region" description="Helical" evidence="6">
    <location>
        <begin position="259"/>
        <end position="278"/>
    </location>
</feature>
<evidence type="ECO:0000259" key="7">
    <source>
        <dbReference type="Pfam" id="PF00892"/>
    </source>
</evidence>
<dbReference type="InterPro" id="IPR051258">
    <property type="entry name" value="Diverse_Substrate_Transporter"/>
</dbReference>
<keyword evidence="9" id="KW-1185">Reference proteome</keyword>
<dbReference type="SUPFAM" id="SSF103481">
    <property type="entry name" value="Multidrug resistance efflux transporter EmrE"/>
    <property type="match status" value="2"/>
</dbReference>
<dbReference type="STRING" id="1640674.SAMN05216323_10897"/>
<keyword evidence="4 6" id="KW-1133">Transmembrane helix</keyword>
<dbReference type="Pfam" id="PF00892">
    <property type="entry name" value="EamA"/>
    <property type="match status" value="2"/>
</dbReference>
<dbReference type="PANTHER" id="PTHR42920:SF5">
    <property type="entry name" value="EAMA DOMAIN-CONTAINING PROTEIN"/>
    <property type="match status" value="1"/>
</dbReference>
<protein>
    <submittedName>
        <fullName evidence="8">Threonine/homoserine efflux transporter RhtA</fullName>
    </submittedName>
</protein>
<dbReference type="Gene3D" id="1.10.3730.20">
    <property type="match status" value="1"/>
</dbReference>
<evidence type="ECO:0000313" key="8">
    <source>
        <dbReference type="EMBL" id="SDD12914.1"/>
    </source>
</evidence>
<feature type="transmembrane region" description="Helical" evidence="6">
    <location>
        <begin position="30"/>
        <end position="50"/>
    </location>
</feature>
<keyword evidence="5 6" id="KW-0472">Membrane</keyword>
<feature type="transmembrane region" description="Helical" evidence="6">
    <location>
        <begin position="116"/>
        <end position="133"/>
    </location>
</feature>
<accession>A0A1G6S8C6</accession>
<reference evidence="8 9" key="1">
    <citation type="submission" date="2016-09" db="EMBL/GenBank/DDBJ databases">
        <authorList>
            <person name="Capua I."/>
            <person name="De Benedictis P."/>
            <person name="Joannis T."/>
            <person name="Lombin L.H."/>
            <person name="Cattoli G."/>
        </authorList>
    </citation>
    <scope>NUCLEOTIDE SEQUENCE [LARGE SCALE GENOMIC DNA]</scope>
    <source>
        <strain evidence="8 9">A7P-90m</strain>
    </source>
</reference>